<accession>A0A914HFC9</accession>
<evidence type="ECO:0000256" key="3">
    <source>
        <dbReference type="ARBA" id="ARBA00022927"/>
    </source>
</evidence>
<dbReference type="Gene3D" id="3.10.20.90">
    <property type="entry name" value="Phosphatidylinositol 3-kinase Catalytic Subunit, Chain A, domain 1"/>
    <property type="match status" value="1"/>
</dbReference>
<sequence>MIHIAVPSYRTLADHEDPFNKFTVYDIHVNGAFHASVRYNLLYSLHEKLIDIFGFRLNAPDFPPKKLWKLDTKLLNERREGLAKYLQGVILNPDLARHSVMERVFLDFQVKSYSFSVSRLIKLEIFLPDGRPVNVECGSDEATNVIMERFCRAIGMDEKNAKYFGLFLCRPCQRRDENGTILASSSSSSSDVLFDMLCVRWLKNFESPWISQCLANKHCANNGHHDEDVQHKIVVHRVTWDPCVEEPLLDDAGALKVLYLQAVNDIQRGLFQVPREMKEKLRSLQEYGDFKQFLRLCHLQPDYGYECLAPVHSDFPSDGSICELKVGRRQLIIAYPDDEGQIVRFALTFKRIRVWRVSHSEHQLAQMSFQLEYLRQMDEFGLITLRTDQSVLLSLFFQSIGDEILQDQHHNAEPSFKFDDNISLRAAELLETSKANSIVAGADDQRSIKSHSNNSSNSNANSSTVLEAFNGMAGGNEHRINLISYQMPFLDHDNFGDVMDEDL</sequence>
<evidence type="ECO:0000313" key="5">
    <source>
        <dbReference type="Proteomes" id="UP000887572"/>
    </source>
</evidence>
<keyword evidence="5" id="KW-1185">Reference proteome</keyword>
<dbReference type="GO" id="GO:0005769">
    <property type="term" value="C:early endosome"/>
    <property type="evidence" value="ECO:0007669"/>
    <property type="project" value="TreeGrafter"/>
</dbReference>
<dbReference type="Pfam" id="PF21273">
    <property type="entry name" value="SNX17-27-31_F1_FERM"/>
    <property type="match status" value="1"/>
</dbReference>
<dbReference type="SUPFAM" id="SSF64268">
    <property type="entry name" value="PX domain"/>
    <property type="match status" value="1"/>
</dbReference>
<feature type="domain" description="PX" evidence="4">
    <location>
        <begin position="1"/>
        <end position="112"/>
    </location>
</feature>
<keyword evidence="2" id="KW-0813">Transport</keyword>
<dbReference type="PROSITE" id="PS50195">
    <property type="entry name" value="PX"/>
    <property type="match status" value="1"/>
</dbReference>
<dbReference type="Proteomes" id="UP000887572">
    <property type="component" value="Unplaced"/>
</dbReference>
<dbReference type="AlphaFoldDB" id="A0A914HFC9"/>
<evidence type="ECO:0000256" key="1">
    <source>
        <dbReference type="ARBA" id="ARBA00010883"/>
    </source>
</evidence>
<dbReference type="InterPro" id="IPR040842">
    <property type="entry name" value="SNX17/31_FERM"/>
</dbReference>
<evidence type="ECO:0000259" key="4">
    <source>
        <dbReference type="PROSITE" id="PS50195"/>
    </source>
</evidence>
<reference evidence="6" key="1">
    <citation type="submission" date="2022-11" db="UniProtKB">
        <authorList>
            <consortium name="WormBaseParasite"/>
        </authorList>
    </citation>
    <scope>IDENTIFICATION</scope>
</reference>
<keyword evidence="3" id="KW-0653">Protein transport</keyword>
<dbReference type="Pfam" id="PF00787">
    <property type="entry name" value="PX"/>
    <property type="match status" value="1"/>
</dbReference>
<organism evidence="5 6">
    <name type="scientific">Globodera rostochiensis</name>
    <name type="common">Golden nematode worm</name>
    <name type="synonym">Heterodera rostochiensis</name>
    <dbReference type="NCBI Taxonomy" id="31243"/>
    <lineage>
        <taxon>Eukaryota</taxon>
        <taxon>Metazoa</taxon>
        <taxon>Ecdysozoa</taxon>
        <taxon>Nematoda</taxon>
        <taxon>Chromadorea</taxon>
        <taxon>Rhabditida</taxon>
        <taxon>Tylenchina</taxon>
        <taxon>Tylenchomorpha</taxon>
        <taxon>Tylenchoidea</taxon>
        <taxon>Heteroderidae</taxon>
        <taxon>Heteroderinae</taxon>
        <taxon>Globodera</taxon>
    </lineage>
</organism>
<name>A0A914HFC9_GLORO</name>
<dbReference type="PANTHER" id="PTHR12431:SF14">
    <property type="entry name" value="LD15323P"/>
    <property type="match status" value="1"/>
</dbReference>
<dbReference type="Gene3D" id="3.30.1520.10">
    <property type="entry name" value="Phox-like domain"/>
    <property type="match status" value="1"/>
</dbReference>
<dbReference type="WBParaSite" id="Gr19_v10_g16633.t1">
    <property type="protein sequence ID" value="Gr19_v10_g16633.t1"/>
    <property type="gene ID" value="Gr19_v10_g16633"/>
</dbReference>
<dbReference type="SMART" id="SM00312">
    <property type="entry name" value="PX"/>
    <property type="match status" value="1"/>
</dbReference>
<dbReference type="InterPro" id="IPR001683">
    <property type="entry name" value="PX_dom"/>
</dbReference>
<dbReference type="InterPro" id="IPR011993">
    <property type="entry name" value="PH-like_dom_sf"/>
</dbReference>
<dbReference type="GO" id="GO:0032456">
    <property type="term" value="P:endocytic recycling"/>
    <property type="evidence" value="ECO:0007669"/>
    <property type="project" value="TreeGrafter"/>
</dbReference>
<dbReference type="PANTHER" id="PTHR12431">
    <property type="entry name" value="SORTING NEXIN 17 AND 27"/>
    <property type="match status" value="1"/>
</dbReference>
<dbReference type="InterPro" id="IPR048763">
    <property type="entry name" value="SNX17-31_FERM_F1"/>
</dbReference>
<protein>
    <submittedName>
        <fullName evidence="6">PX domain-containing protein</fullName>
    </submittedName>
</protein>
<dbReference type="GO" id="GO:0035091">
    <property type="term" value="F:phosphatidylinositol binding"/>
    <property type="evidence" value="ECO:0007669"/>
    <property type="project" value="InterPro"/>
</dbReference>
<dbReference type="Gene3D" id="2.30.29.30">
    <property type="entry name" value="Pleckstrin-homology domain (PH domain)/Phosphotyrosine-binding domain (PTB)"/>
    <property type="match status" value="1"/>
</dbReference>
<evidence type="ECO:0000313" key="6">
    <source>
        <dbReference type="WBParaSite" id="Gr19_v10_g16633.t1"/>
    </source>
</evidence>
<dbReference type="Gene3D" id="1.20.80.60">
    <property type="match status" value="1"/>
</dbReference>
<evidence type="ECO:0000256" key="2">
    <source>
        <dbReference type="ARBA" id="ARBA00022448"/>
    </source>
</evidence>
<dbReference type="InterPro" id="IPR036871">
    <property type="entry name" value="PX_dom_sf"/>
</dbReference>
<dbReference type="InterPro" id="IPR048767">
    <property type="entry name" value="SNX17-31_FERM_F2"/>
</dbReference>
<dbReference type="Pfam" id="PF18116">
    <property type="entry name" value="SNX17_FERM_C"/>
    <property type="match status" value="1"/>
</dbReference>
<dbReference type="Pfam" id="PF21271">
    <property type="entry name" value="SNX17-31_F2_FERM"/>
    <property type="match status" value="1"/>
</dbReference>
<dbReference type="GO" id="GO:0006886">
    <property type="term" value="P:intracellular protein transport"/>
    <property type="evidence" value="ECO:0007669"/>
    <property type="project" value="TreeGrafter"/>
</dbReference>
<comment type="similarity">
    <text evidence="1">Belongs to the sorting nexin family.</text>
</comment>
<proteinExistence type="inferred from homology"/>